<reference evidence="2" key="5">
    <citation type="submission" date="2025-09" db="UniProtKB">
        <authorList>
            <consortium name="Ensembl"/>
        </authorList>
    </citation>
    <scope>IDENTIFICATION</scope>
</reference>
<dbReference type="MassIVE" id="A0A2R8YCM2"/>
<dbReference type="Proteomes" id="UP000005640">
    <property type="component" value="Chromosome 12"/>
</dbReference>
<dbReference type="VEuPathDB" id="HostDB:ENSG00000176383"/>
<dbReference type="ChiTaRS" id="B3GNT4">
    <property type="organism name" value="human"/>
</dbReference>
<dbReference type="ExpressionAtlas" id="A0A2R8YCM2">
    <property type="expression patterns" value="baseline and differential"/>
</dbReference>
<dbReference type="Antibodypedia" id="31630">
    <property type="antibodies" value="90 antibodies from 20 providers"/>
</dbReference>
<protein>
    <submittedName>
        <fullName evidence="2">UDP-GlcNAc:betaGal beta-1,3-N-acetylglucosaminyltransferase 4</fullName>
    </submittedName>
</protein>
<proteinExistence type="predicted"/>
<dbReference type="Ensembl" id="ENST00000537991.1">
    <property type="protein sequence ID" value="ENSP00000493771.1"/>
    <property type="gene ID" value="ENSG00000176383.9"/>
</dbReference>
<evidence type="ECO:0000313" key="2">
    <source>
        <dbReference type="Ensembl" id="ENSP00000493771.1"/>
    </source>
</evidence>
<evidence type="ECO:0000256" key="1">
    <source>
        <dbReference type="SAM" id="MobiDB-lite"/>
    </source>
</evidence>
<gene>
    <name evidence="2" type="primary">B3GNT4</name>
</gene>
<organism evidence="2 3">
    <name type="scientific">Homo sapiens</name>
    <name type="common">Human</name>
    <dbReference type="NCBI Taxonomy" id="9606"/>
    <lineage>
        <taxon>Eukaryota</taxon>
        <taxon>Metazoa</taxon>
        <taxon>Chordata</taxon>
        <taxon>Craniata</taxon>
        <taxon>Vertebrata</taxon>
        <taxon>Euteleostomi</taxon>
        <taxon>Mammalia</taxon>
        <taxon>Eutheria</taxon>
        <taxon>Euarchontoglires</taxon>
        <taxon>Primates</taxon>
        <taxon>Haplorrhini</taxon>
        <taxon>Catarrhini</taxon>
        <taxon>Hominidae</taxon>
        <taxon>Homo</taxon>
    </lineage>
</organism>
<dbReference type="Bgee" id="ENSG00000176383">
    <property type="expression patterns" value="Expressed in oocyte and 146 other cell types or tissues"/>
</dbReference>
<evidence type="ECO:0000313" key="3">
    <source>
        <dbReference type="Proteomes" id="UP000005640"/>
    </source>
</evidence>
<feature type="region of interest" description="Disordered" evidence="1">
    <location>
        <begin position="1"/>
        <end position="55"/>
    </location>
</feature>
<dbReference type="EMBL" id="AC048338">
    <property type="status" value="NOT_ANNOTATED_CDS"/>
    <property type="molecule type" value="Genomic_DNA"/>
</dbReference>
<keyword evidence="3" id="KW-1185">Reference proteome</keyword>
<dbReference type="AlphaFoldDB" id="A0A2R8YCM2"/>
<reference evidence="2" key="4">
    <citation type="submission" date="2025-08" db="UniProtKB">
        <authorList>
            <consortium name="Ensembl"/>
        </authorList>
    </citation>
    <scope>IDENTIFICATION</scope>
</reference>
<dbReference type="OpenTargets" id="ENSG00000176383"/>
<sequence length="55" mass="5777">MLPPQPSAAHQGRGGRSGLLPKGWQDPLPQPSCWPMRVGSLMTSSSGTSLRTSST</sequence>
<accession>A0A2R8YCM2</accession>
<reference evidence="2 3" key="1">
    <citation type="journal article" date="2001" name="Nature">
        <title>Initial sequencing and analysis of the human genome.</title>
        <authorList>
            <consortium name="International Human Genome Sequencing Consortium"/>
            <person name="Lander E.S."/>
            <person name="Linton L.M."/>
            <person name="Birren B."/>
            <person name="Nusbaum C."/>
            <person name="Zody M.C."/>
            <person name="Baldwin J."/>
            <person name="Devon K."/>
            <person name="Dewar K."/>
            <person name="Doyle M."/>
            <person name="FitzHugh W."/>
            <person name="Funke R."/>
            <person name="Gage D."/>
            <person name="Harris K."/>
            <person name="Heaford A."/>
            <person name="Howland J."/>
            <person name="Kann L."/>
            <person name="Lehoczky J."/>
            <person name="LeVine R."/>
            <person name="McEwan P."/>
            <person name="McKernan K."/>
            <person name="Meldrim J."/>
            <person name="Mesirov J.P."/>
            <person name="Miranda C."/>
            <person name="Morris W."/>
            <person name="Naylor J."/>
            <person name="Raymond C."/>
            <person name="Rosetti M."/>
            <person name="Santos R."/>
            <person name="Sheridan A."/>
            <person name="Sougnez C."/>
            <person name="Stange-Thomann N."/>
            <person name="Stojanovic N."/>
            <person name="Subramanian A."/>
            <person name="Wyman D."/>
            <person name="Rogers J."/>
            <person name="Sulston J."/>
            <person name="Ainscough R."/>
            <person name="Beck S."/>
            <person name="Bentley D."/>
            <person name="Burton J."/>
            <person name="Clee C."/>
            <person name="Carter N."/>
            <person name="Coulson A."/>
            <person name="Deadman R."/>
            <person name="Deloukas P."/>
            <person name="Dunham A."/>
            <person name="Dunham I."/>
            <person name="Durbin R."/>
            <person name="French L."/>
            <person name="Grafham D."/>
            <person name="Gregory S."/>
            <person name="Hubbard T."/>
            <person name="Humphray S."/>
            <person name="Hunt A."/>
            <person name="Jones M."/>
            <person name="Lloyd C."/>
            <person name="McMurray A."/>
            <person name="Matthews L."/>
            <person name="Mercer S."/>
            <person name="Milne S."/>
            <person name="Mullikin J.C."/>
            <person name="Mungall A."/>
            <person name="Plumb R."/>
            <person name="Ross M."/>
            <person name="Shownkeen R."/>
            <person name="Sims S."/>
            <person name="Waterston R.H."/>
            <person name="Wilson R.K."/>
            <person name="Hillier L.W."/>
            <person name="McPherson J.D."/>
            <person name="Marra M.A."/>
            <person name="Mardis E.R."/>
            <person name="Fulton L.A."/>
            <person name="Chinwalla A.T."/>
            <person name="Pepin K.H."/>
            <person name="Gish W.R."/>
            <person name="Chissoe S.L."/>
            <person name="Wendl M.C."/>
            <person name="Delehaunty K.D."/>
            <person name="Miner T.L."/>
            <person name="Delehaunty A."/>
            <person name="Kramer J.B."/>
            <person name="Cook L.L."/>
            <person name="Fulton R.S."/>
            <person name="Johnson D.L."/>
            <person name="Minx P.J."/>
            <person name="Clifton S.W."/>
            <person name="Hawkins T."/>
            <person name="Branscomb E."/>
            <person name="Predki P."/>
            <person name="Richardson P."/>
            <person name="Wenning S."/>
            <person name="Slezak T."/>
            <person name="Doggett N."/>
            <person name="Cheng J.F."/>
            <person name="Olsen A."/>
            <person name="Lucas S."/>
            <person name="Elkin C."/>
            <person name="Uberbacher E."/>
            <person name="Frazier M."/>
            <person name="Gibbs R.A."/>
            <person name="Muzny D.M."/>
            <person name="Scherer S.E."/>
            <person name="Bouck J.B."/>
            <person name="Sodergren E.J."/>
            <person name="Worley K.C."/>
            <person name="Rives C.M."/>
            <person name="Gorrell J.H."/>
            <person name="Metzker M.L."/>
            <person name="Naylor S.L."/>
            <person name="Kucherlapati R.S."/>
            <person name="Nelson D.L."/>
            <person name="Weinstock G.M."/>
            <person name="Sakaki Y."/>
            <person name="Fujiyama A."/>
            <person name="Hattori M."/>
            <person name="Yada T."/>
            <person name="Toyoda A."/>
            <person name="Itoh T."/>
            <person name="Kawagoe C."/>
            <person name="Watanabe H."/>
            <person name="Totoki Y."/>
            <person name="Taylor T."/>
            <person name="Weissenbach J."/>
            <person name="Heilig R."/>
            <person name="Saurin W."/>
            <person name="Artiguenave F."/>
            <person name="Brottier P."/>
            <person name="Bruls T."/>
            <person name="Pelletier E."/>
            <person name="Robert C."/>
            <person name="Wincker P."/>
            <person name="Smith D.R."/>
            <person name="Doucette-Stamm L."/>
            <person name="Rubenfield M."/>
            <person name="Weinstock K."/>
            <person name="Lee H.M."/>
            <person name="Dubois J."/>
            <person name="Rosenthal A."/>
            <person name="Platzer M."/>
            <person name="Nyakatura G."/>
            <person name="Taudien S."/>
            <person name="Rump A."/>
            <person name="Yang H."/>
            <person name="Yu J."/>
            <person name="Wang J."/>
            <person name="Huang G."/>
            <person name="Gu J."/>
            <person name="Hood L."/>
            <person name="Rowen L."/>
            <person name="Madan A."/>
            <person name="Qin S."/>
            <person name="Davis R.W."/>
            <person name="Federspiel N.A."/>
            <person name="Abola A.P."/>
            <person name="Proctor M.J."/>
            <person name="Myers R.M."/>
            <person name="Schmutz J."/>
            <person name="Dickson M."/>
            <person name="Grimwood J."/>
            <person name="Cox D.R."/>
            <person name="Olson M.V."/>
            <person name="Kaul R."/>
            <person name="Raymond C."/>
            <person name="Shimizu N."/>
            <person name="Kawasaki K."/>
            <person name="Minoshima S."/>
            <person name="Evans G.A."/>
            <person name="Athanasiou M."/>
            <person name="Schultz R."/>
            <person name="Roe B.A."/>
            <person name="Chen F."/>
            <person name="Pan H."/>
            <person name="Ramser J."/>
            <person name="Lehrach H."/>
            <person name="Reinhardt R."/>
            <person name="McCombie W.R."/>
            <person name="de la Bastide M."/>
            <person name="Dedhia N."/>
            <person name="Blocker H."/>
            <person name="Hornischer K."/>
            <person name="Nordsiek G."/>
            <person name="Agarwala R."/>
            <person name="Aravind L."/>
            <person name="Bailey J.A."/>
            <person name="Bateman A."/>
            <person name="Batzoglou S."/>
            <person name="Birney E."/>
            <person name="Bork P."/>
            <person name="Brown D.G."/>
            <person name="Burge C.B."/>
            <person name="Cerutti L."/>
            <person name="Chen H.C."/>
            <person name="Church D."/>
            <person name="Clamp M."/>
            <person name="Copley R.R."/>
            <person name="Doerks T."/>
            <person name="Eddy S.R."/>
            <person name="Eichler E.E."/>
            <person name="Furey T.S."/>
            <person name="Galagan J."/>
            <person name="Gilbert J.G."/>
            <person name="Harmon C."/>
            <person name="Hayashizaki Y."/>
            <person name="Haussler D."/>
            <person name="Hermjakob H."/>
            <person name="Hokamp K."/>
            <person name="Jang W."/>
            <person name="Johnson L.S."/>
            <person name="Jones T.A."/>
            <person name="Kasif S."/>
            <person name="Kaspryzk A."/>
            <person name="Kennedy S."/>
            <person name="Kent W.J."/>
            <person name="Kitts P."/>
            <person name="Koonin E.V."/>
            <person name="Korf I."/>
            <person name="Kulp D."/>
            <person name="Lancet D."/>
            <person name="Lowe T.M."/>
            <person name="McLysaght A."/>
            <person name="Mikkelsen T."/>
            <person name="Moran J.V."/>
            <person name="Mulder N."/>
            <person name="Pollara V.J."/>
            <person name="Ponting C.P."/>
            <person name="Schuler G."/>
            <person name="Schultz J."/>
            <person name="Slater G."/>
            <person name="Smit A.F."/>
            <person name="Stupka E."/>
            <person name="Szustakowski J."/>
            <person name="Thierry-Mieg D."/>
            <person name="Thierry-Mieg J."/>
            <person name="Wagner L."/>
            <person name="Wallis J."/>
            <person name="Wheeler R."/>
            <person name="Williams A."/>
            <person name="Wolf Y.I."/>
            <person name="Wolfe K.H."/>
            <person name="Yang S.P."/>
            <person name="Yeh R.F."/>
            <person name="Collins F."/>
            <person name="Guyer M.S."/>
            <person name="Peterson J."/>
            <person name="Felsenfeld A."/>
            <person name="Wetterstrand K.A."/>
            <person name="Patrinos A."/>
            <person name="Morgan M.J."/>
            <person name="de Jong P."/>
            <person name="Catanese J.J."/>
            <person name="Osoegawa K."/>
            <person name="Shizuya H."/>
            <person name="Choi S."/>
            <person name="Chen Y.J."/>
        </authorList>
    </citation>
    <scope>NUCLEOTIDE SEQUENCE [LARGE SCALE GENOMIC DNA]</scope>
</reference>
<feature type="compositionally biased region" description="Low complexity" evidence="1">
    <location>
        <begin position="39"/>
        <end position="55"/>
    </location>
</feature>
<dbReference type="OrthoDB" id="2139606at2759"/>
<dbReference type="GeneTree" id="ENSGT00940000162236"/>
<reference evidence="2 3" key="3">
    <citation type="journal article" date="2006" name="Nature">
        <title>The finished DNA sequence of human chromosome 12.</title>
        <authorList>
            <consortium name="Baylor College of Medicine Human Genome Sequencing Center Sequence Production Team"/>
            <person name="Scherer S.E."/>
            <person name="Muzny D.M."/>
            <person name="Buhay C.J."/>
            <person name="Chen R."/>
            <person name="Cree A."/>
            <person name="Ding Y."/>
            <person name="Dugan-Rocha S."/>
            <person name="Gill R."/>
            <person name="Gunaratne P."/>
            <person name="Harris R.A."/>
            <person name="Hawes A.C."/>
            <person name="Hernandez J."/>
            <person name="Hodgson A.V."/>
            <person name="Hume J."/>
            <person name="Jackson A."/>
            <person name="Khan Z.M."/>
            <person name="Kovar-Smith C."/>
            <person name="Lewis L.R."/>
            <person name="Lozado R.J."/>
            <person name="Metzker M.L."/>
            <person name="Milosavljevic A."/>
            <person name="Miner G.R."/>
            <person name="Montgomery K.T."/>
            <person name="Morgan M.B."/>
            <person name="Nazareth L.V."/>
            <person name="Scott G."/>
            <person name="Sodergren E."/>
            <person name="Song X.Z."/>
            <person name="Steffen D."/>
            <person name="Lovering R.C."/>
            <person name="Wheeler D.A."/>
            <person name="Worley K.C."/>
            <person name="Yuan Y."/>
            <person name="Zhang Z."/>
            <person name="Adams C.Q."/>
            <person name="Ansari-Lari M.A."/>
            <person name="Ayele M."/>
            <person name="Brown M.J."/>
            <person name="Chen G."/>
            <person name="Chen Z."/>
            <person name="Clerc-Blankenburg K.P."/>
            <person name="Davis C."/>
            <person name="Delgado O."/>
            <person name="Dinh H.H."/>
            <person name="Draper H."/>
            <person name="Gonzalez-Garay M.L."/>
            <person name="Havlak P."/>
            <person name="Jackson L.R."/>
            <person name="Jacob L.S."/>
            <person name="Kelly S.H."/>
            <person name="Li L."/>
            <person name="Li Z."/>
            <person name="Liu J."/>
            <person name="Liu W."/>
            <person name="Lu J."/>
            <person name="Maheshwari M."/>
            <person name="Nguyen B.V."/>
            <person name="Okwuonu G.O."/>
            <person name="Pasternak S."/>
            <person name="Perez L.M."/>
            <person name="Plopper F.J."/>
            <person name="Santibanez J."/>
            <person name="Shen H."/>
            <person name="Tabor P.E."/>
            <person name="Verduzco D."/>
            <person name="Waldron L."/>
            <person name="Wang Q."/>
            <person name="Williams G.A."/>
            <person name="Zhang J."/>
            <person name="Zhou J."/>
            <person name="Allen C.C."/>
            <person name="Amin A.G."/>
            <person name="Anyalebechi V."/>
            <person name="Bailey M."/>
            <person name="Barbaria J.A."/>
            <person name="Bimage K.E."/>
            <person name="Bryant N.P."/>
            <person name="Burch P.E."/>
            <person name="Burkett C.E."/>
            <person name="Burrell K.L."/>
            <person name="Calderon E."/>
            <person name="Cardenas V."/>
            <person name="Carter K."/>
            <person name="Casias K."/>
            <person name="Cavazos I."/>
            <person name="Cavazos S.R."/>
            <person name="Ceasar H."/>
            <person name="Chacko J."/>
            <person name="Chan S.N."/>
            <person name="Chavez D."/>
            <person name="Christopoulos C."/>
            <person name="Chu J."/>
            <person name="Cockrell R."/>
            <person name="Cox C.D."/>
            <person name="Dang M."/>
            <person name="Dathorne S.R."/>
            <person name="David R."/>
            <person name="Davis C.M."/>
            <person name="Davy-Carroll L."/>
            <person name="Deshazo D.R."/>
            <person name="Donlin J.E."/>
            <person name="D'Souza L."/>
            <person name="Eaves K.A."/>
            <person name="Egan A."/>
            <person name="Emery-Cohen A.J."/>
            <person name="Escotto M."/>
            <person name="Flagg N."/>
            <person name="Forbes L.D."/>
            <person name="Gabisi A.M."/>
            <person name="Garza M."/>
            <person name="Hamilton C."/>
            <person name="Henderson N."/>
            <person name="Hernandez O."/>
            <person name="Hines S."/>
            <person name="Hogues M.E."/>
            <person name="Huang M."/>
            <person name="Idlebird D.G."/>
            <person name="Johnson R."/>
            <person name="Jolivet A."/>
            <person name="Jones S."/>
            <person name="Kagan R."/>
            <person name="King L.M."/>
            <person name="Leal B."/>
            <person name="Lebow H."/>
            <person name="Lee S."/>
            <person name="LeVan J.M."/>
            <person name="Lewis L.C."/>
            <person name="London P."/>
            <person name="Lorensuhewa L.M."/>
            <person name="Loulseged H."/>
            <person name="Lovett D.A."/>
            <person name="Lucier A."/>
            <person name="Lucier R.L."/>
            <person name="Ma J."/>
            <person name="Madu R.C."/>
            <person name="Mapua P."/>
            <person name="Martindale A.D."/>
            <person name="Martinez E."/>
            <person name="Massey E."/>
            <person name="Mawhiney S."/>
            <person name="Meador M.G."/>
            <person name="Mendez S."/>
            <person name="Mercado C."/>
            <person name="Mercado I.C."/>
            <person name="Merritt C.E."/>
            <person name="Miner Z.L."/>
            <person name="Minja E."/>
            <person name="Mitchell T."/>
            <person name="Mohabbat F."/>
            <person name="Mohabbat K."/>
            <person name="Montgomery B."/>
            <person name="Moore N."/>
            <person name="Morris S."/>
            <person name="Munidasa M."/>
            <person name="Ngo R.N."/>
            <person name="Nguyen N.B."/>
            <person name="Nickerson E."/>
            <person name="Nwaokelemeh O.O."/>
            <person name="Nwokenkwo S."/>
            <person name="Obregon M."/>
            <person name="Oguh M."/>
            <person name="Oragunye N."/>
            <person name="Oviedo R.J."/>
            <person name="Parish B.J."/>
            <person name="Parker D.N."/>
            <person name="Parrish J."/>
            <person name="Parks K.L."/>
            <person name="Paul H.A."/>
            <person name="Payton B.A."/>
            <person name="Perez A."/>
            <person name="Perrin W."/>
            <person name="Pickens A."/>
            <person name="Primus E.L."/>
            <person name="Pu L.L."/>
            <person name="Puazo M."/>
            <person name="Quiles M.M."/>
            <person name="Quiroz J.B."/>
            <person name="Rabata D."/>
            <person name="Reeves K."/>
            <person name="Ruiz S.J."/>
            <person name="Shao H."/>
            <person name="Sisson I."/>
            <person name="Sonaike T."/>
            <person name="Sorelle R.P."/>
            <person name="Sutton A.E."/>
            <person name="Svatek A.F."/>
            <person name="Svetz L.A."/>
            <person name="Tamerisa K.S."/>
            <person name="Taylor T.R."/>
            <person name="Teague B."/>
            <person name="Thomas N."/>
            <person name="Thorn R.D."/>
            <person name="Trejos Z.Y."/>
            <person name="Trevino B.K."/>
            <person name="Ukegbu O.N."/>
            <person name="Urban J.B."/>
            <person name="Vasquez L.I."/>
            <person name="Vera V.A."/>
            <person name="Villasana D.M."/>
            <person name="Wang L."/>
            <person name="Ward-Moore S."/>
            <person name="Warren J.T."/>
            <person name="Wei X."/>
            <person name="White F."/>
            <person name="Williamson A.L."/>
            <person name="Wleczyk R."/>
            <person name="Wooden H.S."/>
            <person name="Wooden S.H."/>
            <person name="Yen J."/>
            <person name="Yoon L."/>
            <person name="Yoon V."/>
            <person name="Zorrilla S.E."/>
            <person name="Nelson D."/>
            <person name="Kucherlapati R."/>
            <person name="Weinstock G."/>
            <person name="Gibbs R.A."/>
            <person name="null."/>
        </authorList>
    </citation>
    <scope>NUCLEOTIDE SEQUENCE [LARGE SCALE GENOMIC DNA]</scope>
</reference>
<dbReference type="HGNC" id="HGNC:15683">
    <property type="gene designation" value="B3GNT4"/>
</dbReference>
<name>A0A2R8YCM2_HUMAN</name>
<reference evidence="2 3" key="2">
    <citation type="journal article" date="2004" name="Nature">
        <title>Finishing the euchromatic sequence of the human genome.</title>
        <authorList>
            <consortium name="International Human Genome Sequencing Consortium"/>
        </authorList>
    </citation>
    <scope>NUCLEOTIDE SEQUENCE [LARGE SCALE GENOMIC DNA]</scope>
</reference>